<dbReference type="OrthoDB" id="8443714at2"/>
<sequence>MSEEFPELPDDNELAFLQLEAEFRRDFTENINSNQSAWKFDATDYMNKTLAAARALEIDSLFRWQGTHLGGSDFDEVFWEFYREVDSVLIHIRVQGSRRSNHNSVGLTDAQKTKIHALIEKIRTAVEESYAETGKKERLFEILATLAKEVSKPRTALARFGDLARGLAGISRNLAGEGAEPWWKWAKIIFGEVDDAKEREPHLPKPAEAKRIEPPRKELPKPKAQDLGDEIPF</sequence>
<evidence type="ECO:0000313" key="2">
    <source>
        <dbReference type="EMBL" id="SDK16902.1"/>
    </source>
</evidence>
<dbReference type="RefSeq" id="WP_093157933.1">
    <property type="nucleotide sequence ID" value="NZ_FNEK01000033.1"/>
</dbReference>
<reference evidence="2 3" key="1">
    <citation type="submission" date="2016-10" db="EMBL/GenBank/DDBJ databases">
        <authorList>
            <person name="de Groot N.N."/>
        </authorList>
    </citation>
    <scope>NUCLEOTIDE SEQUENCE [LARGE SCALE GENOMIC DNA]</scope>
    <source>
        <strain evidence="2 3">DSM 25294</strain>
    </source>
</reference>
<evidence type="ECO:0000256" key="1">
    <source>
        <dbReference type="SAM" id="MobiDB-lite"/>
    </source>
</evidence>
<dbReference type="Proteomes" id="UP000199382">
    <property type="component" value="Unassembled WGS sequence"/>
</dbReference>
<proteinExistence type="predicted"/>
<gene>
    <name evidence="2" type="ORF">SAMN04488026_10336</name>
</gene>
<dbReference type="STRING" id="571298.SAMN04488026_10336"/>
<organism evidence="2 3">
    <name type="scientific">Aliiruegeria lutimaris</name>
    <dbReference type="NCBI Taxonomy" id="571298"/>
    <lineage>
        <taxon>Bacteria</taxon>
        <taxon>Pseudomonadati</taxon>
        <taxon>Pseudomonadota</taxon>
        <taxon>Alphaproteobacteria</taxon>
        <taxon>Rhodobacterales</taxon>
        <taxon>Roseobacteraceae</taxon>
        <taxon>Aliiruegeria</taxon>
    </lineage>
</organism>
<evidence type="ECO:0000313" key="3">
    <source>
        <dbReference type="Proteomes" id="UP000199382"/>
    </source>
</evidence>
<dbReference type="EMBL" id="FNEK01000033">
    <property type="protein sequence ID" value="SDK16902.1"/>
    <property type="molecule type" value="Genomic_DNA"/>
</dbReference>
<accession>A0A1G8ZP52</accession>
<feature type="compositionally biased region" description="Basic and acidic residues" evidence="1">
    <location>
        <begin position="196"/>
        <end position="226"/>
    </location>
</feature>
<dbReference type="AlphaFoldDB" id="A0A1G8ZP52"/>
<protein>
    <submittedName>
        <fullName evidence="2">Uncharacterized protein</fullName>
    </submittedName>
</protein>
<name>A0A1G8ZP52_9RHOB</name>
<feature type="region of interest" description="Disordered" evidence="1">
    <location>
        <begin position="196"/>
        <end position="233"/>
    </location>
</feature>
<keyword evidence="3" id="KW-1185">Reference proteome</keyword>